<dbReference type="SUPFAM" id="SSF55347">
    <property type="entry name" value="Glyceraldehyde-3-phosphate dehydrogenase-like, C-terminal domain"/>
    <property type="match status" value="1"/>
</dbReference>
<dbReference type="InterPro" id="IPR036291">
    <property type="entry name" value="NAD(P)-bd_dom_sf"/>
</dbReference>
<evidence type="ECO:0000256" key="12">
    <source>
        <dbReference type="RuleBase" id="RU004171"/>
    </source>
</evidence>
<dbReference type="OrthoDB" id="9808167at2"/>
<feature type="active site" description="Proton donor" evidence="10">
    <location>
        <position position="206"/>
    </location>
</feature>
<feature type="binding site" evidence="11">
    <location>
        <begin position="27"/>
        <end position="32"/>
    </location>
    <ligand>
        <name>NADP(+)</name>
        <dbReference type="ChEBI" id="CHEBI:58349"/>
    </ligand>
</feature>
<keyword evidence="8" id="KW-0560">Oxidoreductase</keyword>
<dbReference type="InterPro" id="IPR001342">
    <property type="entry name" value="HDH_cat"/>
</dbReference>
<evidence type="ECO:0000256" key="7">
    <source>
        <dbReference type="ARBA" id="ARBA00022697"/>
    </source>
</evidence>
<dbReference type="Pfam" id="PF00742">
    <property type="entry name" value="Homoserine_dh"/>
    <property type="match status" value="1"/>
</dbReference>
<evidence type="ECO:0000256" key="9">
    <source>
        <dbReference type="ARBA" id="ARBA00023167"/>
    </source>
</evidence>
<keyword evidence="7" id="KW-0791">Threonine biosynthesis</keyword>
<comment type="similarity">
    <text evidence="3 12">Belongs to the homoserine dehydrogenase family.</text>
</comment>
<keyword evidence="14" id="KW-1185">Reference proteome</keyword>
<dbReference type="PANTHER" id="PTHR43331:SF1">
    <property type="entry name" value="HOMOSERINE DEHYDROGENASE"/>
    <property type="match status" value="1"/>
</dbReference>
<evidence type="ECO:0000256" key="10">
    <source>
        <dbReference type="PIRSR" id="PIRSR036497-1"/>
    </source>
</evidence>
<dbReference type="EC" id="1.1.1.3" evidence="4"/>
<gene>
    <name evidence="13" type="ORF">X907_0527</name>
</gene>
<keyword evidence="6" id="KW-0028">Amino-acid biosynthesis</keyword>
<evidence type="ECO:0000256" key="3">
    <source>
        <dbReference type="ARBA" id="ARBA00006753"/>
    </source>
</evidence>
<dbReference type="GO" id="GO:0004412">
    <property type="term" value="F:homoserine dehydrogenase activity"/>
    <property type="evidence" value="ECO:0007669"/>
    <property type="project" value="UniProtKB-EC"/>
</dbReference>
<evidence type="ECO:0000256" key="8">
    <source>
        <dbReference type="ARBA" id="ARBA00023002"/>
    </source>
</evidence>
<dbReference type="Pfam" id="PF03447">
    <property type="entry name" value="NAD_binding_3"/>
    <property type="match status" value="1"/>
</dbReference>
<evidence type="ECO:0000313" key="14">
    <source>
        <dbReference type="Proteomes" id="UP000286954"/>
    </source>
</evidence>
<dbReference type="KEGG" id="gak:X907_0527"/>
<feature type="binding site" evidence="11">
    <location>
        <position position="107"/>
    </location>
    <ligand>
        <name>NADPH</name>
        <dbReference type="ChEBI" id="CHEBI:57783"/>
    </ligand>
</feature>
<dbReference type="GO" id="GO:0009088">
    <property type="term" value="P:threonine biosynthetic process"/>
    <property type="evidence" value="ECO:0007669"/>
    <property type="project" value="UniProtKB-UniPathway"/>
</dbReference>
<dbReference type="InterPro" id="IPR005106">
    <property type="entry name" value="Asp/hSer_DH_NAD-bd"/>
</dbReference>
<evidence type="ECO:0000256" key="4">
    <source>
        <dbReference type="ARBA" id="ARBA00013213"/>
    </source>
</evidence>
<dbReference type="FunFam" id="3.30.360.10:FF:000005">
    <property type="entry name" value="Homoserine dehydrogenase"/>
    <property type="match status" value="1"/>
</dbReference>
<dbReference type="UniPathway" id="UPA00051">
    <property type="reaction ID" value="UER00465"/>
</dbReference>
<dbReference type="UniPathway" id="UPA00050">
    <property type="reaction ID" value="UER00063"/>
</dbReference>
<dbReference type="GO" id="GO:0009086">
    <property type="term" value="P:methionine biosynthetic process"/>
    <property type="evidence" value="ECO:0007669"/>
    <property type="project" value="UniProtKB-KW"/>
</dbReference>
<evidence type="ECO:0000256" key="1">
    <source>
        <dbReference type="ARBA" id="ARBA00005056"/>
    </source>
</evidence>
<sequence length="323" mass="33113">MAPLDNAPSLYIPAAVRGRAMRAVLLGCGTVGSQLAARLPQGVAIEAIAVRRWRDLGKGAVRVLDNLDAALDLAPDLVIDALPGCTEAETALERAVHAGAHVVSANKAVIARRPDLERAAREKGRAFLYSAAVGGGVPVLETVGALTARGREITTVKGVVNGTSNFVLDRLSKGERLESAVSAAQAAGFAEADPSADLDGDDAAAKLVLVARAAWGIDIDPDSIARQSIRDLAPGFAAKAAREGLRIRQVGRLARVGGGVHAAVRLEAVSADSVFYRVEREGNGVVISLKDAPGVILTGKGAGGVPTAASMAGDLVRLVAEHG</sequence>
<dbReference type="RefSeq" id="WP_127565497.1">
    <property type="nucleotide sequence ID" value="NZ_BMFB01000002.1"/>
</dbReference>
<comment type="pathway">
    <text evidence="2">Amino-acid biosynthesis; L-methionine biosynthesis via de novo pathway; L-homoserine from L-aspartate: step 3/3.</text>
</comment>
<evidence type="ECO:0000256" key="5">
    <source>
        <dbReference type="ARBA" id="ARBA00013376"/>
    </source>
</evidence>
<dbReference type="Gene3D" id="3.40.50.720">
    <property type="entry name" value="NAD(P)-binding Rossmann-like Domain"/>
    <property type="match status" value="1"/>
</dbReference>
<evidence type="ECO:0000256" key="11">
    <source>
        <dbReference type="PIRSR" id="PIRSR036497-2"/>
    </source>
</evidence>
<dbReference type="Gene3D" id="3.30.360.10">
    <property type="entry name" value="Dihydrodipicolinate Reductase, domain 2"/>
    <property type="match status" value="1"/>
</dbReference>
<evidence type="ECO:0000256" key="6">
    <source>
        <dbReference type="ARBA" id="ARBA00022605"/>
    </source>
</evidence>
<dbReference type="PROSITE" id="PS01042">
    <property type="entry name" value="HOMOSER_DHGENASE"/>
    <property type="match status" value="1"/>
</dbReference>
<dbReference type="PIRSF" id="PIRSF036497">
    <property type="entry name" value="HDH_short"/>
    <property type="match status" value="1"/>
</dbReference>
<dbReference type="PANTHER" id="PTHR43331">
    <property type="entry name" value="HOMOSERINE DEHYDROGENASE"/>
    <property type="match status" value="1"/>
</dbReference>
<accession>A0A3T0E726</accession>
<reference evidence="13 14" key="1">
    <citation type="submission" date="2016-12" db="EMBL/GenBank/DDBJ databases">
        <title>The genome of dimorphic prosthecate Glycocaulis alkaliphilus 6b-8t, isolated from crude oil dictates its adaptability in petroleum environments.</title>
        <authorList>
            <person name="Wu X.-L."/>
            <person name="Geng S."/>
        </authorList>
    </citation>
    <scope>NUCLEOTIDE SEQUENCE [LARGE SCALE GENOMIC DNA]</scope>
    <source>
        <strain evidence="13 14">6B-8</strain>
    </source>
</reference>
<keyword evidence="9" id="KW-0486">Methionine biosynthesis</keyword>
<dbReference type="GO" id="GO:0050661">
    <property type="term" value="F:NADP binding"/>
    <property type="evidence" value="ECO:0007669"/>
    <property type="project" value="InterPro"/>
</dbReference>
<dbReference type="Proteomes" id="UP000286954">
    <property type="component" value="Chromosome"/>
</dbReference>
<comment type="pathway">
    <text evidence="1">Amino-acid biosynthesis; L-threonine biosynthesis; L-threonine from L-aspartate: step 3/5.</text>
</comment>
<dbReference type="InterPro" id="IPR022697">
    <property type="entry name" value="HDH_short"/>
</dbReference>
<evidence type="ECO:0000313" key="13">
    <source>
        <dbReference type="EMBL" id="AZU03074.1"/>
    </source>
</evidence>
<keyword evidence="11" id="KW-0521">NADP</keyword>
<evidence type="ECO:0000256" key="2">
    <source>
        <dbReference type="ARBA" id="ARBA00005062"/>
    </source>
</evidence>
<dbReference type="SUPFAM" id="SSF51735">
    <property type="entry name" value="NAD(P)-binding Rossmann-fold domains"/>
    <property type="match status" value="1"/>
</dbReference>
<dbReference type="EMBL" id="CP018911">
    <property type="protein sequence ID" value="AZU03074.1"/>
    <property type="molecule type" value="Genomic_DNA"/>
</dbReference>
<dbReference type="AlphaFoldDB" id="A0A3T0E726"/>
<organism evidence="13 14">
    <name type="scientific">Glycocaulis alkaliphilus</name>
    <dbReference type="NCBI Taxonomy" id="1434191"/>
    <lineage>
        <taxon>Bacteria</taxon>
        <taxon>Pseudomonadati</taxon>
        <taxon>Pseudomonadota</taxon>
        <taxon>Alphaproteobacteria</taxon>
        <taxon>Maricaulales</taxon>
        <taxon>Maricaulaceae</taxon>
        <taxon>Glycocaulis</taxon>
    </lineage>
</organism>
<protein>
    <recommendedName>
        <fullName evidence="5">Homoserine dehydrogenase</fullName>
        <ecNumber evidence="4">1.1.1.3</ecNumber>
    </recommendedName>
</protein>
<name>A0A3T0E726_9PROT</name>
<dbReference type="InterPro" id="IPR019811">
    <property type="entry name" value="HDH_CS"/>
</dbReference>
<feature type="binding site" evidence="11">
    <location>
        <position position="191"/>
    </location>
    <ligand>
        <name>L-homoserine</name>
        <dbReference type="ChEBI" id="CHEBI:57476"/>
    </ligand>
</feature>
<proteinExistence type="inferred from homology"/>